<dbReference type="AlphaFoldDB" id="A0AAD6XJY4"/>
<evidence type="ECO:0000256" key="2">
    <source>
        <dbReference type="ARBA" id="ARBA00022801"/>
    </source>
</evidence>
<accession>A0AAD6XJY4</accession>
<dbReference type="InterPro" id="IPR036380">
    <property type="entry name" value="Isochorismatase-like_sf"/>
</dbReference>
<gene>
    <name evidence="4" type="ORF">B0H15DRAFT_956041</name>
</gene>
<dbReference type="InterPro" id="IPR000868">
    <property type="entry name" value="Isochorismatase-like_dom"/>
</dbReference>
<keyword evidence="2" id="KW-0378">Hydrolase</keyword>
<dbReference type="PANTHER" id="PTHR43540">
    <property type="entry name" value="PEROXYUREIDOACRYLATE/UREIDOACRYLATE AMIDOHYDROLASE-RELATED"/>
    <property type="match status" value="1"/>
</dbReference>
<comment type="caution">
    <text evidence="4">The sequence shown here is derived from an EMBL/GenBank/DDBJ whole genome shotgun (WGS) entry which is preliminary data.</text>
</comment>
<evidence type="ECO:0000259" key="3">
    <source>
        <dbReference type="Pfam" id="PF00857"/>
    </source>
</evidence>
<protein>
    <submittedName>
        <fullName evidence="4">Isochorismatase-like protein</fullName>
    </submittedName>
</protein>
<comment type="similarity">
    <text evidence="1">Belongs to the isochorismatase family.</text>
</comment>
<feature type="domain" description="Isochorismatase-like" evidence="3">
    <location>
        <begin position="52"/>
        <end position="201"/>
    </location>
</feature>
<name>A0AAD6XJY4_9AGAR</name>
<dbReference type="Gene3D" id="3.40.50.850">
    <property type="entry name" value="Isochorismatase-like"/>
    <property type="match status" value="1"/>
</dbReference>
<dbReference type="SUPFAM" id="SSF52499">
    <property type="entry name" value="Isochorismatase-like hydrolases"/>
    <property type="match status" value="1"/>
</dbReference>
<evidence type="ECO:0000313" key="5">
    <source>
        <dbReference type="Proteomes" id="UP001222325"/>
    </source>
</evidence>
<dbReference type="InterPro" id="IPR050272">
    <property type="entry name" value="Isochorismatase-like_hydrls"/>
</dbReference>
<evidence type="ECO:0000256" key="1">
    <source>
        <dbReference type="ARBA" id="ARBA00006336"/>
    </source>
</evidence>
<organism evidence="4 5">
    <name type="scientific">Mycena belliarum</name>
    <dbReference type="NCBI Taxonomy" id="1033014"/>
    <lineage>
        <taxon>Eukaryota</taxon>
        <taxon>Fungi</taxon>
        <taxon>Dikarya</taxon>
        <taxon>Basidiomycota</taxon>
        <taxon>Agaricomycotina</taxon>
        <taxon>Agaricomycetes</taxon>
        <taxon>Agaricomycetidae</taxon>
        <taxon>Agaricales</taxon>
        <taxon>Marasmiineae</taxon>
        <taxon>Mycenaceae</taxon>
        <taxon>Mycena</taxon>
    </lineage>
</organism>
<dbReference type="GO" id="GO:0016787">
    <property type="term" value="F:hydrolase activity"/>
    <property type="evidence" value="ECO:0007669"/>
    <property type="project" value="UniProtKB-KW"/>
</dbReference>
<dbReference type="Proteomes" id="UP001222325">
    <property type="component" value="Unassembled WGS sequence"/>
</dbReference>
<dbReference type="EMBL" id="JARJCN010000087">
    <property type="protein sequence ID" value="KAJ7075929.1"/>
    <property type="molecule type" value="Genomic_DNA"/>
</dbReference>
<dbReference type="PANTHER" id="PTHR43540:SF1">
    <property type="entry name" value="ISOCHORISMATASE HYDROLASE"/>
    <property type="match status" value="1"/>
</dbReference>
<dbReference type="Pfam" id="PF00857">
    <property type="entry name" value="Isochorismatase"/>
    <property type="match status" value="1"/>
</dbReference>
<reference evidence="4" key="1">
    <citation type="submission" date="2023-03" db="EMBL/GenBank/DDBJ databases">
        <title>Massive genome expansion in bonnet fungi (Mycena s.s.) driven by repeated elements and novel gene families across ecological guilds.</title>
        <authorList>
            <consortium name="Lawrence Berkeley National Laboratory"/>
            <person name="Harder C.B."/>
            <person name="Miyauchi S."/>
            <person name="Viragh M."/>
            <person name="Kuo A."/>
            <person name="Thoen E."/>
            <person name="Andreopoulos B."/>
            <person name="Lu D."/>
            <person name="Skrede I."/>
            <person name="Drula E."/>
            <person name="Henrissat B."/>
            <person name="Morin E."/>
            <person name="Kohler A."/>
            <person name="Barry K."/>
            <person name="LaButti K."/>
            <person name="Morin E."/>
            <person name="Salamov A."/>
            <person name="Lipzen A."/>
            <person name="Mereny Z."/>
            <person name="Hegedus B."/>
            <person name="Baldrian P."/>
            <person name="Stursova M."/>
            <person name="Weitz H."/>
            <person name="Taylor A."/>
            <person name="Grigoriev I.V."/>
            <person name="Nagy L.G."/>
            <person name="Martin F."/>
            <person name="Kauserud H."/>
        </authorList>
    </citation>
    <scope>NUCLEOTIDE SEQUENCE</scope>
    <source>
        <strain evidence="4">CBHHK173m</strain>
    </source>
</reference>
<keyword evidence="5" id="KW-1185">Reference proteome</keyword>
<sequence length="207" mass="21644">MSPPTSSLLVSGLPSTVLIVIDPSSTRTISPREIDAESGGEPRGPPHRILLPVFHVHHVNTKDPESHFHVATRPDYVHPQAGVTPVDDEPALRKYDLSPGFGARVGGTGASLADVLAAAGIRTVVQVGISSEHCISPTTRSARDRGLDVVVVADASATHAAAFGDTAGDSGGGKMWSAETVHRVSIAQLKDEFADVVTTAEFPEYVA</sequence>
<proteinExistence type="inferred from homology"/>
<evidence type="ECO:0000313" key="4">
    <source>
        <dbReference type="EMBL" id="KAJ7075929.1"/>
    </source>
</evidence>